<dbReference type="InParanoid" id="A0A6P8HAW6"/>
<gene>
    <name evidence="18" type="primary">LOC116289948</name>
</gene>
<evidence type="ECO:0000256" key="14">
    <source>
        <dbReference type="SAM" id="MobiDB-lite"/>
    </source>
</evidence>
<keyword evidence="10" id="KW-0007">Acetylation</keyword>
<comment type="subunit">
    <text evidence="13">Interacts with the serine/threonine protein kinases MKNK1 and MKNK2. Binds EIF4A and EIF3. Interacts with MIF4GD. Interacts with DAZAP2.</text>
</comment>
<feature type="region of interest" description="Disordered" evidence="14">
    <location>
        <begin position="705"/>
        <end position="725"/>
    </location>
</feature>
<dbReference type="FunCoup" id="A0A6P8HAW6">
    <property type="interactions" value="2863"/>
</dbReference>
<organism evidence="17 18">
    <name type="scientific">Actinia tenebrosa</name>
    <name type="common">Australian red waratah sea anemone</name>
    <dbReference type="NCBI Taxonomy" id="6105"/>
    <lineage>
        <taxon>Eukaryota</taxon>
        <taxon>Metazoa</taxon>
        <taxon>Cnidaria</taxon>
        <taxon>Anthozoa</taxon>
        <taxon>Hexacorallia</taxon>
        <taxon>Actiniaria</taxon>
        <taxon>Actiniidae</taxon>
        <taxon>Actinia</taxon>
    </lineage>
</organism>
<dbReference type="Gene3D" id="1.25.40.180">
    <property type="match status" value="3"/>
</dbReference>
<evidence type="ECO:0000256" key="4">
    <source>
        <dbReference type="ARBA" id="ARBA00022499"/>
    </source>
</evidence>
<dbReference type="PROSITE" id="PS51363">
    <property type="entry name" value="W2"/>
    <property type="match status" value="1"/>
</dbReference>
<feature type="compositionally biased region" description="Polar residues" evidence="14">
    <location>
        <begin position="708"/>
        <end position="718"/>
    </location>
</feature>
<feature type="compositionally biased region" description="Polar residues" evidence="14">
    <location>
        <begin position="38"/>
        <end position="48"/>
    </location>
</feature>
<feature type="compositionally biased region" description="Basic and acidic residues" evidence="14">
    <location>
        <begin position="584"/>
        <end position="611"/>
    </location>
</feature>
<feature type="compositionally biased region" description="Basic and acidic residues" evidence="14">
    <location>
        <begin position="1159"/>
        <end position="1168"/>
    </location>
</feature>
<dbReference type="InterPro" id="IPR003891">
    <property type="entry name" value="Initiation_fac_eIF4g_MI"/>
</dbReference>
<dbReference type="Pfam" id="PF02854">
    <property type="entry name" value="MIF4G"/>
    <property type="match status" value="1"/>
</dbReference>
<evidence type="ECO:0000256" key="9">
    <source>
        <dbReference type="ARBA" id="ARBA00022917"/>
    </source>
</evidence>
<feature type="compositionally biased region" description="Basic and acidic residues" evidence="14">
    <location>
        <begin position="419"/>
        <end position="455"/>
    </location>
</feature>
<dbReference type="GO" id="GO:0003729">
    <property type="term" value="F:mRNA binding"/>
    <property type="evidence" value="ECO:0007669"/>
    <property type="project" value="TreeGrafter"/>
</dbReference>
<evidence type="ECO:0000256" key="8">
    <source>
        <dbReference type="ARBA" id="ARBA00022845"/>
    </source>
</evidence>
<dbReference type="SMART" id="SM00544">
    <property type="entry name" value="MA3"/>
    <property type="match status" value="1"/>
</dbReference>
<evidence type="ECO:0000256" key="2">
    <source>
        <dbReference type="ARBA" id="ARBA00022481"/>
    </source>
</evidence>
<evidence type="ECO:0000313" key="17">
    <source>
        <dbReference type="Proteomes" id="UP000515163"/>
    </source>
</evidence>
<dbReference type="SMART" id="SM00515">
    <property type="entry name" value="eIF5C"/>
    <property type="match status" value="1"/>
</dbReference>
<feature type="domain" description="W2" evidence="15">
    <location>
        <begin position="1414"/>
        <end position="1577"/>
    </location>
</feature>
<evidence type="ECO:0000259" key="15">
    <source>
        <dbReference type="PROSITE" id="PS51363"/>
    </source>
</evidence>
<protein>
    <recommendedName>
        <fullName evidence="12">Eukaryotic translation initiation factor 4 gamma 2</fullName>
    </recommendedName>
</protein>
<evidence type="ECO:0000256" key="12">
    <source>
        <dbReference type="ARBA" id="ARBA00040449"/>
    </source>
</evidence>
<feature type="region of interest" description="Disordered" evidence="14">
    <location>
        <begin position="179"/>
        <end position="318"/>
    </location>
</feature>
<dbReference type="PROSITE" id="PS51366">
    <property type="entry name" value="MI"/>
    <property type="match status" value="1"/>
</dbReference>
<dbReference type="PANTHER" id="PTHR23253">
    <property type="entry name" value="EUKARYOTIC TRANSLATION INITIATION FACTOR 4 GAMMA"/>
    <property type="match status" value="1"/>
</dbReference>
<dbReference type="CDD" id="cd11559">
    <property type="entry name" value="W2_eIF4G1_like"/>
    <property type="match status" value="1"/>
</dbReference>
<feature type="compositionally biased region" description="Polar residues" evidence="14">
    <location>
        <begin position="1"/>
        <end position="10"/>
    </location>
</feature>
<keyword evidence="3" id="KW-0678">Repressor</keyword>
<feature type="compositionally biased region" description="Polar residues" evidence="14">
    <location>
        <begin position="390"/>
        <end position="404"/>
    </location>
</feature>
<feature type="compositionally biased region" description="Basic and acidic residues" evidence="14">
    <location>
        <begin position="563"/>
        <end position="576"/>
    </location>
</feature>
<dbReference type="InterPro" id="IPR003307">
    <property type="entry name" value="W2_domain"/>
</dbReference>
<dbReference type="OrthoDB" id="10071175at2759"/>
<evidence type="ECO:0000256" key="1">
    <source>
        <dbReference type="ARBA" id="ARBA00005775"/>
    </source>
</evidence>
<evidence type="ECO:0000256" key="3">
    <source>
        <dbReference type="ARBA" id="ARBA00022491"/>
    </source>
</evidence>
<evidence type="ECO:0000256" key="6">
    <source>
        <dbReference type="ARBA" id="ARBA00022553"/>
    </source>
</evidence>
<dbReference type="FunFam" id="1.25.40.180:FF:000001">
    <property type="entry name" value="Eukaryotic translation initiation factor 4 gamma, 3, putative"/>
    <property type="match status" value="1"/>
</dbReference>
<feature type="compositionally biased region" description="Polar residues" evidence="14">
    <location>
        <begin position="263"/>
        <end position="272"/>
    </location>
</feature>
<dbReference type="InterPro" id="IPR016024">
    <property type="entry name" value="ARM-type_fold"/>
</dbReference>
<evidence type="ECO:0000313" key="18">
    <source>
        <dbReference type="RefSeq" id="XP_031552761.1"/>
    </source>
</evidence>
<dbReference type="PANTHER" id="PTHR23253:SF9">
    <property type="entry name" value="EUKARYOTIC TRANSLATION INITIATION FACTOR 4 GAMMA 2"/>
    <property type="match status" value="1"/>
</dbReference>
<feature type="region of interest" description="Disordered" evidence="14">
    <location>
        <begin position="1030"/>
        <end position="1221"/>
    </location>
</feature>
<name>A0A6P8HAW6_ACTTE</name>
<comment type="similarity">
    <text evidence="1">Belongs to the eukaryotic initiation factor 4G family.</text>
</comment>
<keyword evidence="6" id="KW-0597">Phosphoprotein</keyword>
<dbReference type="GeneID" id="116289948"/>
<keyword evidence="8" id="KW-0810">Translation regulation</keyword>
<proteinExistence type="inferred from homology"/>
<feature type="compositionally biased region" description="Polar residues" evidence="14">
    <location>
        <begin position="229"/>
        <end position="256"/>
    </location>
</feature>
<evidence type="ECO:0000259" key="16">
    <source>
        <dbReference type="PROSITE" id="PS51366"/>
    </source>
</evidence>
<keyword evidence="9" id="KW-0648">Protein biosynthesis</keyword>
<dbReference type="RefSeq" id="XP_031552761.1">
    <property type="nucleotide sequence ID" value="XM_031696901.1"/>
</dbReference>
<keyword evidence="7" id="KW-0832">Ubl conjugation</keyword>
<evidence type="ECO:0000256" key="10">
    <source>
        <dbReference type="ARBA" id="ARBA00022990"/>
    </source>
</evidence>
<reference evidence="18" key="1">
    <citation type="submission" date="2025-08" db="UniProtKB">
        <authorList>
            <consortium name="RefSeq"/>
        </authorList>
    </citation>
    <scope>IDENTIFICATION</scope>
</reference>
<evidence type="ECO:0000256" key="7">
    <source>
        <dbReference type="ARBA" id="ARBA00022843"/>
    </source>
</evidence>
<keyword evidence="17" id="KW-1185">Reference proteome</keyword>
<dbReference type="FunFam" id="1.25.40.180:FF:000042">
    <property type="entry name" value="Eukaryotic translation initiation factor 4 gamma"/>
    <property type="match status" value="1"/>
</dbReference>
<feature type="compositionally biased region" description="Basic and acidic residues" evidence="14">
    <location>
        <begin position="1037"/>
        <end position="1053"/>
    </location>
</feature>
<feature type="region of interest" description="Disordered" evidence="14">
    <location>
        <begin position="352"/>
        <end position="470"/>
    </location>
</feature>
<dbReference type="GO" id="GO:0016281">
    <property type="term" value="C:eukaryotic translation initiation factor 4F complex"/>
    <property type="evidence" value="ECO:0007669"/>
    <property type="project" value="TreeGrafter"/>
</dbReference>
<keyword evidence="2" id="KW-0488">Methylation</keyword>
<dbReference type="Pfam" id="PF02847">
    <property type="entry name" value="MA3"/>
    <property type="match status" value="1"/>
</dbReference>
<feature type="domain" description="MI" evidence="16">
    <location>
        <begin position="1221"/>
        <end position="1343"/>
    </location>
</feature>
<keyword evidence="4" id="KW-1017">Isopeptide bond</keyword>
<feature type="compositionally biased region" description="Polar residues" evidence="14">
    <location>
        <begin position="293"/>
        <end position="311"/>
    </location>
</feature>
<evidence type="ECO:0000256" key="13">
    <source>
        <dbReference type="ARBA" id="ARBA00046720"/>
    </source>
</evidence>
<feature type="region of interest" description="Disordered" evidence="14">
    <location>
        <begin position="508"/>
        <end position="640"/>
    </location>
</feature>
<dbReference type="Proteomes" id="UP000515163">
    <property type="component" value="Unplaced"/>
</dbReference>
<feature type="compositionally biased region" description="Acidic residues" evidence="14">
    <location>
        <begin position="1189"/>
        <end position="1200"/>
    </location>
</feature>
<feature type="compositionally biased region" description="Polar residues" evidence="14">
    <location>
        <begin position="457"/>
        <end position="467"/>
    </location>
</feature>
<feature type="region of interest" description="Disordered" evidence="14">
    <location>
        <begin position="1"/>
        <end position="51"/>
    </location>
</feature>
<comment type="function">
    <text evidence="11">Appears to play a role in the switch from cap-dependent to IRES-mediated translation during mitosis, apoptosis and viral infection. Cleaved by some caspases and viral proteases.</text>
</comment>
<evidence type="ECO:0000256" key="5">
    <source>
        <dbReference type="ARBA" id="ARBA00022540"/>
    </source>
</evidence>
<dbReference type="KEGG" id="aten:116289948"/>
<dbReference type="SUPFAM" id="SSF48371">
    <property type="entry name" value="ARM repeat"/>
    <property type="match status" value="3"/>
</dbReference>
<feature type="compositionally biased region" description="Basic and acidic residues" evidence="14">
    <location>
        <begin position="1070"/>
        <end position="1083"/>
    </location>
</feature>
<dbReference type="InterPro" id="IPR003890">
    <property type="entry name" value="MIF4G-like_typ-3"/>
</dbReference>
<accession>A0A6P8HAW6</accession>
<feature type="compositionally biased region" description="Polar residues" evidence="14">
    <location>
        <begin position="1054"/>
        <end position="1067"/>
    </location>
</feature>
<keyword evidence="5" id="KW-0396">Initiation factor</keyword>
<feature type="compositionally biased region" description="Basic and acidic residues" evidence="14">
    <location>
        <begin position="377"/>
        <end position="389"/>
    </location>
</feature>
<sequence>MQKGKGSTASPPAGAGRGQPPSQRGPTPPNRGQDDYSSRNSQGYQQQGGIPMMFQGMMQQNPQHGQPPRGMPPYLPTRSVRISHQQTPNHQIYPSPSPPVGVRSIYPMSGSGTPSPFGMSPQYAQVDFQTVPVANQQVQFRGPGQQVPGPYNQVYPGYSTSASMAPSICGPPVMFMRNAPIPQNMPGPQPSFQPSRQEQQPAPPRKRNIIQIKDPAQDNKDVTEEILSQPASTITSDSGSPSLASETRISGNSSALNMPPQDVSKNNESGPVTTARGAVTITDPNDSVKKTKPTITQVATPTQTAKSTSPKTMHPDVKIIAIKNTRTVDKDAKKEENKVDVAKPLVKTAGEDVNQAKKASDTAASATTVVDGAKVSTEAKEKDSAEVKTENQINSNTAKPSISNEIVPPSAPVDSKVTTQEKEDVTTDIAPSKKLESKPKEKLGLESQEQTKAHNENLPNGSISPLTVSKEIIKENTQEPEMVPSVKDVPNSDIKVLKQEEISKVEAETVDVAAVPSREPTQEDEAVNGVESESKAKQTAVPTSATSELAMKEQPKRKKMNKRLKEMDKKPDKADLMDAFTEAPPKEEVKEEPKEAIKETTKEEQEEKAGSEEETWEDKDEKSEEGLWSPEEEAEESKNGPRFYDRDFLLQFQFNPICTEKPDDLPDIEVVLQNPVIHRPQLKQPYPRLGGGGGVDFMMPSYMRPQRGQGSNQSMTRSNKGRMPAKKVIHTSIEQKVELNKSENRWLRPAEVLKTLSEEEKKHHEIIRKFRGILNKLTPQKFSTLIQQVLDLEIDTPERLEEVINIIFEKAISEPSFSVAYANMCRCLVPTNVKVETKDGKDTTITFRKILLNKCQKEFEKEKSDEMDIHKKMEELLKEGLSEEELKLKKDELALEEQKGRRRTLGNIRFIGELFKLKMLTESIMHDCIIKLLKSNDEESYECLCKLLSTIGKDLDHQKAKPRMDQYFEQMKKIIEMKKTSSRCRFMLQDVIELRASNWVPRRDDNNPKTIDQIHKEAAEEERKVMLLIQNTKMPPNKRDNPGKGRDSPRSVNEETWTTVPGRQRNVSVDPKKFQDVKKRTNVDTENISLGPGGRGYGAWSRGSSGGSGPASGPSTPTEEPRGNRFSALGGEGRRGPVASRQGAGRQEPRSQGSTGRRPTTEREKAMEAVRNIVQTKQPAKPDEQQTAEPEEEEEEIEVEQETRPPAAPSPPTSKELTAEEVEAKATGLIDEYHNIKDLEEAINCVKDINTPDMLYKLVYIALNHSMEKHSSERVLTAKLMHALLKNKIITEESYIKGLEEVLEFAEDMEIDIPHIWKYLGEITGTTIIDNVLSLTSLNKSIEKHVRDKEKAAKLMAEVLISARSRTDPAEIDQLWSQSGLSFSNFFPSKEEELQFLKSNKLESLASDCNSTSSQSSKPHASKVQEELRNLILVEKCNNEDVFKWIDDNVSDPKDPKFIRTLVTVVCEGCKKDDDSCDIIFKQRSPLLQKYIDNNRSLELQALFSLQALSVSLDHPPGFLKSFFNALYDEEIISEDAFFDWEKDDSPSESQGKGTAKSSTVHFFEWLRSAEEEKPGES</sequence>
<dbReference type="GO" id="GO:0003743">
    <property type="term" value="F:translation initiation factor activity"/>
    <property type="evidence" value="ECO:0007669"/>
    <property type="project" value="UniProtKB-KW"/>
</dbReference>
<feature type="compositionally biased region" description="Low complexity" evidence="14">
    <location>
        <begin position="361"/>
        <end position="371"/>
    </location>
</feature>
<evidence type="ECO:0000256" key="11">
    <source>
        <dbReference type="ARBA" id="ARBA00037759"/>
    </source>
</evidence>
<dbReference type="Pfam" id="PF02020">
    <property type="entry name" value="W2"/>
    <property type="match status" value="1"/>
</dbReference>
<dbReference type="GO" id="GO:0006417">
    <property type="term" value="P:regulation of translation"/>
    <property type="evidence" value="ECO:0007669"/>
    <property type="project" value="UniProtKB-KW"/>
</dbReference>
<dbReference type="SMART" id="SM00543">
    <property type="entry name" value="MIF4G"/>
    <property type="match status" value="1"/>
</dbReference>